<dbReference type="AlphaFoldDB" id="A0A8H6YK79"/>
<accession>A0A8H6YK79</accession>
<protein>
    <submittedName>
        <fullName evidence="1">Putative f-box domain protein</fullName>
    </submittedName>
</protein>
<gene>
    <name evidence="1" type="ORF">MVEN_00788400</name>
</gene>
<dbReference type="EMBL" id="JACAZI010000005">
    <property type="protein sequence ID" value="KAF7360572.1"/>
    <property type="molecule type" value="Genomic_DNA"/>
</dbReference>
<proteinExistence type="predicted"/>
<evidence type="ECO:0000313" key="1">
    <source>
        <dbReference type="EMBL" id="KAF7360572.1"/>
    </source>
</evidence>
<reference evidence="1" key="1">
    <citation type="submission" date="2020-05" db="EMBL/GenBank/DDBJ databases">
        <title>Mycena genomes resolve the evolution of fungal bioluminescence.</title>
        <authorList>
            <person name="Tsai I.J."/>
        </authorList>
    </citation>
    <scope>NUCLEOTIDE SEQUENCE</scope>
    <source>
        <strain evidence="1">CCC161011</strain>
    </source>
</reference>
<name>A0A8H6YK79_9AGAR</name>
<evidence type="ECO:0000313" key="2">
    <source>
        <dbReference type="Proteomes" id="UP000620124"/>
    </source>
</evidence>
<dbReference type="InterPro" id="IPR036047">
    <property type="entry name" value="F-box-like_dom_sf"/>
</dbReference>
<sequence length="246" mass="28357">MSAARDTVLGKPELLELLLIHLPMRDLLVTSPLVSKTWQVLTLTPAIQRALFFEPDPFSGPRKNPLLVELFPPFFVPEGPSPSGLSWPGTTASIKSMPWSKAPDAFKREETSWQRMLVTQPPAQSIMIKDIRIGWCSTTRCAVLNNLSLRMSLMYDLVAWSIDSCEETAFYIRWSTPHSENDLQCDLTLGIKIFEEDDRALWRFLRSGTKDEWLQMKRARRIDKRFYSEAWKKVEIDFGEAVFSRE</sequence>
<dbReference type="OrthoDB" id="2949637at2759"/>
<dbReference type="SUPFAM" id="SSF81383">
    <property type="entry name" value="F-box domain"/>
    <property type="match status" value="1"/>
</dbReference>
<keyword evidence="2" id="KW-1185">Reference proteome</keyword>
<dbReference type="Proteomes" id="UP000620124">
    <property type="component" value="Unassembled WGS sequence"/>
</dbReference>
<organism evidence="1 2">
    <name type="scientific">Mycena venus</name>
    <dbReference type="NCBI Taxonomy" id="2733690"/>
    <lineage>
        <taxon>Eukaryota</taxon>
        <taxon>Fungi</taxon>
        <taxon>Dikarya</taxon>
        <taxon>Basidiomycota</taxon>
        <taxon>Agaricomycotina</taxon>
        <taxon>Agaricomycetes</taxon>
        <taxon>Agaricomycetidae</taxon>
        <taxon>Agaricales</taxon>
        <taxon>Marasmiineae</taxon>
        <taxon>Mycenaceae</taxon>
        <taxon>Mycena</taxon>
    </lineage>
</organism>
<comment type="caution">
    <text evidence="1">The sequence shown here is derived from an EMBL/GenBank/DDBJ whole genome shotgun (WGS) entry which is preliminary data.</text>
</comment>